<dbReference type="Pfam" id="PF08240">
    <property type="entry name" value="ADH_N"/>
    <property type="match status" value="1"/>
</dbReference>
<dbReference type="RefSeq" id="WP_125227608.1">
    <property type="nucleotide sequence ID" value="NZ_RQYT01000010.1"/>
</dbReference>
<dbReference type="Proteomes" id="UP000280935">
    <property type="component" value="Unassembled WGS sequence"/>
</dbReference>
<dbReference type="InterPro" id="IPR011032">
    <property type="entry name" value="GroES-like_sf"/>
</dbReference>
<dbReference type="SUPFAM" id="SSF51735">
    <property type="entry name" value="NAD(P)-binding Rossmann-fold domains"/>
    <property type="match status" value="1"/>
</dbReference>
<evidence type="ECO:0000256" key="1">
    <source>
        <dbReference type="ARBA" id="ARBA00001947"/>
    </source>
</evidence>
<feature type="domain" description="Enoyl reductase (ER)" evidence="7">
    <location>
        <begin position="14"/>
        <end position="336"/>
    </location>
</feature>
<evidence type="ECO:0000256" key="4">
    <source>
        <dbReference type="ARBA" id="ARBA00022833"/>
    </source>
</evidence>
<dbReference type="InterPro" id="IPR013154">
    <property type="entry name" value="ADH-like_N"/>
</dbReference>
<comment type="cofactor">
    <cofactor evidence="1 6">
        <name>Zn(2+)</name>
        <dbReference type="ChEBI" id="CHEBI:29105"/>
    </cofactor>
</comment>
<comment type="similarity">
    <text evidence="2 6">Belongs to the zinc-containing alcohol dehydrogenase family.</text>
</comment>
<dbReference type="PROSITE" id="PS00059">
    <property type="entry name" value="ADH_ZINC"/>
    <property type="match status" value="1"/>
</dbReference>
<dbReference type="SMART" id="SM00829">
    <property type="entry name" value="PKS_ER"/>
    <property type="match status" value="1"/>
</dbReference>
<dbReference type="GO" id="GO:0016616">
    <property type="term" value="F:oxidoreductase activity, acting on the CH-OH group of donors, NAD or NADP as acceptor"/>
    <property type="evidence" value="ECO:0007669"/>
    <property type="project" value="InterPro"/>
</dbReference>
<dbReference type="AlphaFoldDB" id="A0A3P1WUT6"/>
<sequence length="352" mass="36674">MSSLPETMRASVLRAVGDIVVEERPVPTPAADEVLIQVASVGVCGSDVHYYEHGAIGPYVVKSPLILGHEASGRIVAVGSGVDPARIGQRVAIEPQRPCRVCDHCRSGAYNLCPRMEFYATPPIDGAFCEYVTIQDDFAFEIPDSISDHAAALMEPLSVGIAAVQKAGVGIGDTVLIAGGGPIGVITGQVARAFGATDVLISDIDPARRDLAASHGLRVIDPATTSTEGMDAHSFIDASGATPAIVTGIRSVRPGGVVVLVGSADEIPLSVADIAMREVVVTGIFRYTNTWPIARTLLATGKVELDSLVTHVYGLDEVEAALTGEGTTGSLKRIVLPGVASVPEHDVRARRG</sequence>
<protein>
    <submittedName>
        <fullName evidence="8">NAD(P)-dependent alcohol dehydrogenase</fullName>
    </submittedName>
</protein>
<name>A0A3P1WUT6_9ACTN</name>
<dbReference type="GO" id="GO:0008270">
    <property type="term" value="F:zinc ion binding"/>
    <property type="evidence" value="ECO:0007669"/>
    <property type="project" value="InterPro"/>
</dbReference>
<dbReference type="PANTHER" id="PTHR43161">
    <property type="entry name" value="SORBITOL DEHYDROGENASE"/>
    <property type="match status" value="1"/>
</dbReference>
<proteinExistence type="inferred from homology"/>
<dbReference type="PANTHER" id="PTHR43161:SF9">
    <property type="entry name" value="SORBITOL DEHYDROGENASE"/>
    <property type="match status" value="1"/>
</dbReference>
<dbReference type="Gene3D" id="3.40.50.720">
    <property type="entry name" value="NAD(P)-binding Rossmann-like Domain"/>
    <property type="match status" value="1"/>
</dbReference>
<accession>A0A3P1WUT6</accession>
<dbReference type="Pfam" id="PF00107">
    <property type="entry name" value="ADH_zinc_N"/>
    <property type="match status" value="1"/>
</dbReference>
<dbReference type="InterPro" id="IPR002328">
    <property type="entry name" value="ADH_Zn_CS"/>
</dbReference>
<organism evidence="8 9">
    <name type="scientific">Arachnia propionica</name>
    <dbReference type="NCBI Taxonomy" id="1750"/>
    <lineage>
        <taxon>Bacteria</taxon>
        <taxon>Bacillati</taxon>
        <taxon>Actinomycetota</taxon>
        <taxon>Actinomycetes</taxon>
        <taxon>Propionibacteriales</taxon>
        <taxon>Propionibacteriaceae</taxon>
        <taxon>Arachnia</taxon>
    </lineage>
</organism>
<comment type="caution">
    <text evidence="8">The sequence shown here is derived from an EMBL/GenBank/DDBJ whole genome shotgun (WGS) entry which is preliminary data.</text>
</comment>
<keyword evidence="3 6" id="KW-0479">Metal-binding</keyword>
<evidence type="ECO:0000313" key="8">
    <source>
        <dbReference type="EMBL" id="RRD49971.1"/>
    </source>
</evidence>
<gene>
    <name evidence="8" type="ORF">EII35_06290</name>
</gene>
<evidence type="ECO:0000313" key="9">
    <source>
        <dbReference type="Proteomes" id="UP000280935"/>
    </source>
</evidence>
<keyword evidence="4 6" id="KW-0862">Zinc</keyword>
<dbReference type="CDD" id="cd05285">
    <property type="entry name" value="sorbitol_DH"/>
    <property type="match status" value="1"/>
</dbReference>
<keyword evidence="5" id="KW-0560">Oxidoreductase</keyword>
<reference evidence="8 9" key="1">
    <citation type="submission" date="2018-11" db="EMBL/GenBank/DDBJ databases">
        <title>Genomes From Bacteria Associated with the Canine Oral Cavity: a Test Case for Automated Genome-Based Taxonomic Assignment.</title>
        <authorList>
            <person name="Coil D.A."/>
            <person name="Jospin G."/>
            <person name="Darling A.E."/>
            <person name="Wallis C."/>
            <person name="Davis I.J."/>
            <person name="Harris S."/>
            <person name="Eisen J.A."/>
            <person name="Holcombe L.J."/>
            <person name="O'Flynn C."/>
        </authorList>
    </citation>
    <scope>NUCLEOTIDE SEQUENCE [LARGE SCALE GENOMIC DNA]</scope>
    <source>
        <strain evidence="8 9">OH2822_COT-296</strain>
    </source>
</reference>
<evidence type="ECO:0000256" key="2">
    <source>
        <dbReference type="ARBA" id="ARBA00008072"/>
    </source>
</evidence>
<evidence type="ECO:0000259" key="7">
    <source>
        <dbReference type="SMART" id="SM00829"/>
    </source>
</evidence>
<dbReference type="InterPro" id="IPR020843">
    <property type="entry name" value="ER"/>
</dbReference>
<dbReference type="Gene3D" id="3.90.180.10">
    <property type="entry name" value="Medium-chain alcohol dehydrogenases, catalytic domain"/>
    <property type="match status" value="1"/>
</dbReference>
<dbReference type="EMBL" id="RQYT01000010">
    <property type="protein sequence ID" value="RRD49971.1"/>
    <property type="molecule type" value="Genomic_DNA"/>
</dbReference>
<dbReference type="InterPro" id="IPR045306">
    <property type="entry name" value="SDH-like"/>
</dbReference>
<dbReference type="InterPro" id="IPR013149">
    <property type="entry name" value="ADH-like_C"/>
</dbReference>
<dbReference type="OrthoDB" id="9797931at2"/>
<evidence type="ECO:0000256" key="3">
    <source>
        <dbReference type="ARBA" id="ARBA00022723"/>
    </source>
</evidence>
<evidence type="ECO:0000256" key="6">
    <source>
        <dbReference type="RuleBase" id="RU361277"/>
    </source>
</evidence>
<dbReference type="SUPFAM" id="SSF50129">
    <property type="entry name" value="GroES-like"/>
    <property type="match status" value="1"/>
</dbReference>
<dbReference type="InterPro" id="IPR036291">
    <property type="entry name" value="NAD(P)-bd_dom_sf"/>
</dbReference>
<evidence type="ECO:0000256" key="5">
    <source>
        <dbReference type="ARBA" id="ARBA00023002"/>
    </source>
</evidence>